<dbReference type="InterPro" id="IPR021139">
    <property type="entry name" value="NYN"/>
</dbReference>
<gene>
    <name evidence="2" type="ORF">GCM10011309_06210</name>
</gene>
<evidence type="ECO:0000313" key="3">
    <source>
        <dbReference type="Proteomes" id="UP000600865"/>
    </source>
</evidence>
<dbReference type="CDD" id="cd10911">
    <property type="entry name" value="PIN_LabA"/>
    <property type="match status" value="1"/>
</dbReference>
<protein>
    <submittedName>
        <fullName evidence="2">NYN domain-containing protein</fullName>
    </submittedName>
</protein>
<sequence length="185" mass="20971">MAFYPDERIALFVDGANFHSTGKSLDFDIDYKKMLELFKTKGRLVGANYYTALLENDDYSPIRPLIDWLDYNGFNVVTKPAKTQIDRDGRSRIKGNMDIEMVVDMIQLADHVDHIILCTGDGDFRAAVQAVQRKGTRVSVVSSLKTRPPMLSDDLRRQANAVIEVADMADLIGRPRRDYADHDDD</sequence>
<dbReference type="Proteomes" id="UP000600865">
    <property type="component" value="Unassembled WGS sequence"/>
</dbReference>
<accession>A0A918NC24</accession>
<dbReference type="Gene3D" id="3.40.50.1010">
    <property type="entry name" value="5'-nuclease"/>
    <property type="match status" value="1"/>
</dbReference>
<dbReference type="InterPro" id="IPR047140">
    <property type="entry name" value="LabA"/>
</dbReference>
<organism evidence="2 3">
    <name type="scientific">Litorimonas cladophorae</name>
    <dbReference type="NCBI Taxonomy" id="1220491"/>
    <lineage>
        <taxon>Bacteria</taxon>
        <taxon>Pseudomonadati</taxon>
        <taxon>Pseudomonadota</taxon>
        <taxon>Alphaproteobacteria</taxon>
        <taxon>Maricaulales</taxon>
        <taxon>Robiginitomaculaceae</taxon>
    </lineage>
</organism>
<dbReference type="Pfam" id="PF01936">
    <property type="entry name" value="NYN"/>
    <property type="match status" value="1"/>
</dbReference>
<keyword evidence="3" id="KW-1185">Reference proteome</keyword>
<evidence type="ECO:0000259" key="1">
    <source>
        <dbReference type="Pfam" id="PF01936"/>
    </source>
</evidence>
<evidence type="ECO:0000313" key="2">
    <source>
        <dbReference type="EMBL" id="GGX59306.1"/>
    </source>
</evidence>
<dbReference type="PANTHER" id="PTHR35458:SF2">
    <property type="entry name" value="SLR0755 PROTEIN"/>
    <property type="match status" value="1"/>
</dbReference>
<feature type="domain" description="NYN" evidence="1">
    <location>
        <begin position="8"/>
        <end position="164"/>
    </location>
</feature>
<name>A0A918NC24_9PROT</name>
<reference evidence="2 3" key="1">
    <citation type="journal article" date="2014" name="Int. J. Syst. Evol. Microbiol.">
        <title>Complete genome sequence of Corynebacterium casei LMG S-19264T (=DSM 44701T), isolated from a smear-ripened cheese.</title>
        <authorList>
            <consortium name="US DOE Joint Genome Institute (JGI-PGF)"/>
            <person name="Walter F."/>
            <person name="Albersmeier A."/>
            <person name="Kalinowski J."/>
            <person name="Ruckert C."/>
        </authorList>
    </citation>
    <scope>NUCLEOTIDE SEQUENCE [LARGE SCALE GENOMIC DNA]</scope>
    <source>
        <strain evidence="2 3">KCTC 23968</strain>
    </source>
</reference>
<comment type="caution">
    <text evidence="2">The sequence shown here is derived from an EMBL/GenBank/DDBJ whole genome shotgun (WGS) entry which is preliminary data.</text>
</comment>
<dbReference type="RefSeq" id="WP_189581147.1">
    <property type="nucleotide sequence ID" value="NZ_BMYV01000001.1"/>
</dbReference>
<dbReference type="AlphaFoldDB" id="A0A918NC24"/>
<dbReference type="GO" id="GO:0004540">
    <property type="term" value="F:RNA nuclease activity"/>
    <property type="evidence" value="ECO:0007669"/>
    <property type="project" value="InterPro"/>
</dbReference>
<proteinExistence type="predicted"/>
<dbReference type="EMBL" id="BMYV01000001">
    <property type="protein sequence ID" value="GGX59306.1"/>
    <property type="molecule type" value="Genomic_DNA"/>
</dbReference>
<dbReference type="PANTHER" id="PTHR35458">
    <property type="entry name" value="SLR0755 PROTEIN"/>
    <property type="match status" value="1"/>
</dbReference>